<evidence type="ECO:0000256" key="3">
    <source>
        <dbReference type="PIRSR" id="PIRSR600101-2"/>
    </source>
</evidence>
<dbReference type="PRINTS" id="PR01210">
    <property type="entry name" value="GGTRANSPTASE"/>
</dbReference>
<keyword evidence="1" id="KW-1199">Hemostasis impairing toxin</keyword>
<feature type="binding site" evidence="3">
    <location>
        <begin position="404"/>
        <end position="406"/>
    </location>
    <ligand>
        <name>L-glutamate</name>
        <dbReference type="ChEBI" id="CHEBI:29985"/>
    </ligand>
</feature>
<organism evidence="4 5">
    <name type="scientific">Anopheles epiroticus</name>
    <dbReference type="NCBI Taxonomy" id="199890"/>
    <lineage>
        <taxon>Eukaryota</taxon>
        <taxon>Metazoa</taxon>
        <taxon>Ecdysozoa</taxon>
        <taxon>Arthropoda</taxon>
        <taxon>Hexapoda</taxon>
        <taxon>Insecta</taxon>
        <taxon>Pterygota</taxon>
        <taxon>Neoptera</taxon>
        <taxon>Endopterygota</taxon>
        <taxon>Diptera</taxon>
        <taxon>Nematocera</taxon>
        <taxon>Culicoidea</taxon>
        <taxon>Culicidae</taxon>
        <taxon>Anophelinae</taxon>
        <taxon>Anopheles</taxon>
    </lineage>
</organism>
<dbReference type="AlphaFoldDB" id="A0A182PK67"/>
<feature type="binding site" evidence="3">
    <location>
        <position position="111"/>
    </location>
    <ligand>
        <name>L-glutamate</name>
        <dbReference type="ChEBI" id="CHEBI:29985"/>
    </ligand>
</feature>
<feature type="binding site" evidence="3">
    <location>
        <begin position="456"/>
        <end position="457"/>
    </location>
    <ligand>
        <name>L-glutamate</name>
        <dbReference type="ChEBI" id="CHEBI:29985"/>
    </ligand>
</feature>
<dbReference type="GO" id="GO:0006751">
    <property type="term" value="P:glutathione catabolic process"/>
    <property type="evidence" value="ECO:0007669"/>
    <property type="project" value="InterPro"/>
</dbReference>
<dbReference type="Pfam" id="PF01019">
    <property type="entry name" value="G_glu_transpept"/>
    <property type="match status" value="1"/>
</dbReference>
<dbReference type="STRING" id="199890.A0A182PK67"/>
<dbReference type="Proteomes" id="UP000075885">
    <property type="component" value="Unassembled WGS sequence"/>
</dbReference>
<dbReference type="VEuPathDB" id="VectorBase:AEPI007333"/>
<feature type="binding site" evidence="3">
    <location>
        <position position="479"/>
    </location>
    <ligand>
        <name>L-glutamate</name>
        <dbReference type="ChEBI" id="CHEBI:29985"/>
    </ligand>
</feature>
<dbReference type="FunFam" id="1.10.246.130:FF:000001">
    <property type="entry name" value="Gamma-glutamyltransferase 5 isoform 1"/>
    <property type="match status" value="1"/>
</dbReference>
<accession>A0A182PK67</accession>
<dbReference type="Gene3D" id="3.60.20.40">
    <property type="match status" value="1"/>
</dbReference>
<dbReference type="Gene3D" id="1.10.246.130">
    <property type="match status" value="1"/>
</dbReference>
<keyword evidence="1" id="KW-1202">Platelet aggregation activating toxin</keyword>
<evidence type="ECO:0000256" key="2">
    <source>
        <dbReference type="PIRSR" id="PIRSR600101-1"/>
    </source>
</evidence>
<reference evidence="4" key="2">
    <citation type="submission" date="2020-05" db="UniProtKB">
        <authorList>
            <consortium name="EnsemblMetazoa"/>
        </authorList>
    </citation>
    <scope>IDENTIFICATION</scope>
    <source>
        <strain evidence="4">Epiroticus2</strain>
    </source>
</reference>
<dbReference type="PANTHER" id="PTHR11686">
    <property type="entry name" value="GAMMA GLUTAMYL TRANSPEPTIDASE"/>
    <property type="match status" value="1"/>
</dbReference>
<feature type="binding site" evidence="3">
    <location>
        <position position="428"/>
    </location>
    <ligand>
        <name>L-glutamate</name>
        <dbReference type="ChEBI" id="CHEBI:29985"/>
    </ligand>
</feature>
<reference evidence="5" key="1">
    <citation type="submission" date="2013-03" db="EMBL/GenBank/DDBJ databases">
        <title>The Genome Sequence of Anopheles epiroticus epiroticus2.</title>
        <authorList>
            <consortium name="The Broad Institute Genomics Platform"/>
            <person name="Neafsey D.E."/>
            <person name="Howell P."/>
            <person name="Walker B."/>
            <person name="Young S.K."/>
            <person name="Zeng Q."/>
            <person name="Gargeya S."/>
            <person name="Fitzgerald M."/>
            <person name="Haas B."/>
            <person name="Abouelleil A."/>
            <person name="Allen A.W."/>
            <person name="Alvarado L."/>
            <person name="Arachchi H.M."/>
            <person name="Berlin A.M."/>
            <person name="Chapman S.B."/>
            <person name="Gainer-Dewar J."/>
            <person name="Goldberg J."/>
            <person name="Griggs A."/>
            <person name="Gujja S."/>
            <person name="Hansen M."/>
            <person name="Howarth C."/>
            <person name="Imamovic A."/>
            <person name="Ireland A."/>
            <person name="Larimer J."/>
            <person name="McCowan C."/>
            <person name="Murphy C."/>
            <person name="Pearson M."/>
            <person name="Poon T.W."/>
            <person name="Priest M."/>
            <person name="Roberts A."/>
            <person name="Saif S."/>
            <person name="Shea T."/>
            <person name="Sisk P."/>
            <person name="Sykes S."/>
            <person name="Wortman J."/>
            <person name="Nusbaum C."/>
            <person name="Birren B."/>
        </authorList>
    </citation>
    <scope>NUCLEOTIDE SEQUENCE [LARGE SCALE GENOMIC DNA]</scope>
    <source>
        <strain evidence="5">Epiroticus2</strain>
    </source>
</reference>
<dbReference type="NCBIfam" id="TIGR00066">
    <property type="entry name" value="g_glut_trans"/>
    <property type="match status" value="1"/>
</dbReference>
<dbReference type="GO" id="GO:0005886">
    <property type="term" value="C:plasma membrane"/>
    <property type="evidence" value="ECO:0007669"/>
    <property type="project" value="TreeGrafter"/>
</dbReference>
<dbReference type="SUPFAM" id="SSF56235">
    <property type="entry name" value="N-terminal nucleophile aminohydrolases (Ntn hydrolases)"/>
    <property type="match status" value="1"/>
</dbReference>
<dbReference type="InterPro" id="IPR000101">
    <property type="entry name" value="GGT_peptidase"/>
</dbReference>
<dbReference type="InterPro" id="IPR029055">
    <property type="entry name" value="Ntn_hydrolases_N"/>
</dbReference>
<evidence type="ECO:0000313" key="4">
    <source>
        <dbReference type="EnsemblMetazoa" id="AEPI007333-PA"/>
    </source>
</evidence>
<protein>
    <recommendedName>
        <fullName evidence="6">Gamma-glutamyltransferase</fullName>
    </recommendedName>
</protein>
<dbReference type="FunFam" id="3.60.20.40:FF:000001">
    <property type="entry name" value="Gamma-glutamyltranspeptidase 1"/>
    <property type="match status" value="1"/>
</dbReference>
<dbReference type="PANTHER" id="PTHR11686:SF72">
    <property type="entry name" value="GAMMA-GLUTAMYL TRANSPEPTIDASE, ISOFORM A"/>
    <property type="match status" value="1"/>
</dbReference>
<proteinExistence type="predicted"/>
<evidence type="ECO:0000256" key="1">
    <source>
        <dbReference type="ARBA" id="ARBA00084097"/>
    </source>
</evidence>
<keyword evidence="1" id="KW-0800">Toxin</keyword>
<keyword evidence="5" id="KW-1185">Reference proteome</keyword>
<dbReference type="InterPro" id="IPR043138">
    <property type="entry name" value="GGT_lsub"/>
</dbReference>
<dbReference type="GO" id="GO:0036374">
    <property type="term" value="F:glutathione hydrolase activity"/>
    <property type="evidence" value="ECO:0007669"/>
    <property type="project" value="InterPro"/>
</dbReference>
<feature type="active site" description="Nucleophile" evidence="2">
    <location>
        <position position="386"/>
    </location>
</feature>
<dbReference type="InterPro" id="IPR043137">
    <property type="entry name" value="GGT_ssub_C"/>
</dbReference>
<sequence length="670" mass="72543">MIKVVEQMELVEKSSHTNCRWCLILVVMCQCWHSTQAYATNSARAAVTSNAAECAEIGMSVLDQGGSAADVAIATLFCEGISIPQSMGIGGGFVLTIYSKASGIVESLDSREVAPAAATKNMFIGNGKAAIEGGLSIAVPSEVKGYWELHQKYGKLPWKTLVEPTIKLCIKGSLVTEYLDKILTSKKSVLFSNSELSKIFINPKTNDTWKAGDRIKRPVLAESLKAIAVEGADALYSKNGSLLPKLMQDLKKVGSILKEEDFYNYRPEWVKPARATLRNSFNLYSMPLPGSGPILSYMLSILDGYKDLSINDPLTWHRIVESFKHGYGLRTKVGDPRFVSSVNNVLQKMTNKNYIAYVRDMIVSNMTFDSYDYYGADFAGLEGQGTAHISVLTSNGDAVAVTSTINYLFGSVIVSPSTGIILNDEMDDFSTPGVVNAYGLSPSPANFIVPQKRPLSSMSPTIITDRGGDVRMVVGGAGGSRITTATALIIIRHLYFKQSLCEAINAPRIHHQLAPMQVEYEKGFDANVLAQLAARGHKVQESKADFGFAALTAIVNNGNTLSAAFDRRRTGSVAMRPAKSGPILLYLVVRLIVPKSGVWGTLLLPPPVSPLPPPPFPLGTLPAMLLITSIVSVEEAAIGWPAGSRLQWLPVLRLLTVEPPYDDPMPPPVP</sequence>
<evidence type="ECO:0008006" key="6">
    <source>
        <dbReference type="Google" id="ProtNLM"/>
    </source>
</evidence>
<name>A0A182PK67_9DIPT</name>
<dbReference type="EnsemblMetazoa" id="AEPI007333-RA">
    <property type="protein sequence ID" value="AEPI007333-PA"/>
    <property type="gene ID" value="AEPI007333"/>
</dbReference>
<evidence type="ECO:0000313" key="5">
    <source>
        <dbReference type="Proteomes" id="UP000075885"/>
    </source>
</evidence>